<dbReference type="OrthoDB" id="3698515at2"/>
<protein>
    <submittedName>
        <fullName evidence="2">Uncharacterized protein</fullName>
    </submittedName>
</protein>
<keyword evidence="1" id="KW-1133">Transmembrane helix</keyword>
<feature type="transmembrane region" description="Helical" evidence="1">
    <location>
        <begin position="88"/>
        <end position="109"/>
    </location>
</feature>
<dbReference type="Proteomes" id="UP000323454">
    <property type="component" value="Unassembled WGS sequence"/>
</dbReference>
<gene>
    <name evidence="2" type="ORF">F0L68_37805</name>
</gene>
<reference evidence="2 3" key="2">
    <citation type="submission" date="2019-09" db="EMBL/GenBank/DDBJ databases">
        <authorList>
            <person name="Jin C."/>
        </authorList>
    </citation>
    <scope>NUCLEOTIDE SEQUENCE [LARGE SCALE GENOMIC DNA]</scope>
    <source>
        <strain evidence="2 3">AN110305</strain>
    </source>
</reference>
<sequence>MDISSTLSGSRRKRVIFGSGLAVGTGLIGLPLLLLAVWPWIDHAPYSASVMIGAFGFALTSLSYAFGKVALSGCTEGSRRPVEEPGRRPYVVAGVALAIAFVSLLVMLAT</sequence>
<reference evidence="2 3" key="1">
    <citation type="submission" date="2019-09" db="EMBL/GenBank/DDBJ databases">
        <title>Goodfellowia gen. nov., a new genus of the Pseudonocardineae related to Actinoalloteichus, containing Goodfellowia coeruleoviolacea gen. nov., comb. nov. gen. nov., comb. nov.</title>
        <authorList>
            <person name="Labeda D."/>
        </authorList>
    </citation>
    <scope>NUCLEOTIDE SEQUENCE [LARGE SCALE GENOMIC DNA]</scope>
    <source>
        <strain evidence="2 3">AN110305</strain>
    </source>
</reference>
<comment type="caution">
    <text evidence="2">The sequence shown here is derived from an EMBL/GenBank/DDBJ whole genome shotgun (WGS) entry which is preliminary data.</text>
</comment>
<keyword evidence="1" id="KW-0812">Transmembrane</keyword>
<name>A0A5B2WJV3_9PSEU</name>
<evidence type="ECO:0000313" key="2">
    <source>
        <dbReference type="EMBL" id="KAA2251184.1"/>
    </source>
</evidence>
<organism evidence="2 3">
    <name type="scientific">Solihabitans fulvus</name>
    <dbReference type="NCBI Taxonomy" id="1892852"/>
    <lineage>
        <taxon>Bacteria</taxon>
        <taxon>Bacillati</taxon>
        <taxon>Actinomycetota</taxon>
        <taxon>Actinomycetes</taxon>
        <taxon>Pseudonocardiales</taxon>
        <taxon>Pseudonocardiaceae</taxon>
        <taxon>Solihabitans</taxon>
    </lineage>
</organism>
<keyword evidence="1" id="KW-0472">Membrane</keyword>
<proteinExistence type="predicted"/>
<keyword evidence="3" id="KW-1185">Reference proteome</keyword>
<feature type="transmembrane region" description="Helical" evidence="1">
    <location>
        <begin position="21"/>
        <end position="41"/>
    </location>
</feature>
<evidence type="ECO:0000256" key="1">
    <source>
        <dbReference type="SAM" id="Phobius"/>
    </source>
</evidence>
<dbReference type="EMBL" id="VUOB01000085">
    <property type="protein sequence ID" value="KAA2251184.1"/>
    <property type="molecule type" value="Genomic_DNA"/>
</dbReference>
<feature type="transmembrane region" description="Helical" evidence="1">
    <location>
        <begin position="47"/>
        <end position="67"/>
    </location>
</feature>
<dbReference type="RefSeq" id="WP_149854723.1">
    <property type="nucleotide sequence ID" value="NZ_VUOB01000085.1"/>
</dbReference>
<dbReference type="AlphaFoldDB" id="A0A5B2WJV3"/>
<evidence type="ECO:0000313" key="3">
    <source>
        <dbReference type="Proteomes" id="UP000323454"/>
    </source>
</evidence>
<accession>A0A5B2WJV3</accession>